<evidence type="ECO:0000256" key="9">
    <source>
        <dbReference type="ARBA" id="ARBA00023239"/>
    </source>
</evidence>
<dbReference type="Pfam" id="PF01575">
    <property type="entry name" value="MaoC_dehydratas"/>
    <property type="match status" value="1"/>
</dbReference>
<dbReference type="Gene3D" id="3.10.129.10">
    <property type="entry name" value="Hotdog Thioesterase"/>
    <property type="match status" value="2"/>
</dbReference>
<evidence type="ECO:0000256" key="4">
    <source>
        <dbReference type="ARBA" id="ARBA00022832"/>
    </source>
</evidence>
<dbReference type="PRINTS" id="PR00080">
    <property type="entry name" value="SDRFAMILY"/>
</dbReference>
<dbReference type="Pfam" id="PF22622">
    <property type="entry name" value="MFE-2_hydrat-2_N"/>
    <property type="match status" value="1"/>
</dbReference>
<accession>A0ABR0J4Z7</accession>
<reference evidence="12 13" key="1">
    <citation type="submission" date="2023-08" db="EMBL/GenBank/DDBJ databases">
        <title>Black Yeasts Isolated from many extreme environments.</title>
        <authorList>
            <person name="Coleine C."/>
            <person name="Stajich J.E."/>
            <person name="Selbmann L."/>
        </authorList>
    </citation>
    <scope>NUCLEOTIDE SEQUENCE [LARGE SCALE GENOMIC DNA]</scope>
    <source>
        <strain evidence="12 13">CCFEE 6328</strain>
    </source>
</reference>
<dbReference type="CDD" id="cd05353">
    <property type="entry name" value="hydroxyacyl-CoA-like_DH_SDR_c-like"/>
    <property type="match status" value="2"/>
</dbReference>
<dbReference type="PANTHER" id="PTHR45024">
    <property type="entry name" value="DEHYDROGENASES, SHORT CHAIN"/>
    <property type="match status" value="1"/>
</dbReference>
<dbReference type="EMBL" id="JAVRRF010000018">
    <property type="protein sequence ID" value="KAK5056358.1"/>
    <property type="molecule type" value="Genomic_DNA"/>
</dbReference>
<dbReference type="InterPro" id="IPR057326">
    <property type="entry name" value="KR_dom"/>
</dbReference>
<dbReference type="InterPro" id="IPR002539">
    <property type="entry name" value="MaoC-like_dom"/>
</dbReference>
<dbReference type="CDD" id="cd03448">
    <property type="entry name" value="HDE_HSD"/>
    <property type="match status" value="1"/>
</dbReference>
<keyword evidence="8" id="KW-0576">Peroxisome</keyword>
<keyword evidence="4" id="KW-0276">Fatty acid metabolism</keyword>
<dbReference type="InterPro" id="IPR002347">
    <property type="entry name" value="SDR_fam"/>
</dbReference>
<comment type="pathway">
    <text evidence="2">Lipid metabolism; fatty acid beta-oxidation.</text>
</comment>
<feature type="region of interest" description="Disordered" evidence="10">
    <location>
        <begin position="764"/>
        <end position="793"/>
    </location>
</feature>
<protein>
    <recommendedName>
        <fullName evidence="11">Ketoreductase domain-containing protein</fullName>
    </recommendedName>
</protein>
<comment type="similarity">
    <text evidence="3">Belongs to the short-chain dehydrogenases/reductases (SDR) family.</text>
</comment>
<evidence type="ECO:0000256" key="10">
    <source>
        <dbReference type="SAM" id="MobiDB-lite"/>
    </source>
</evidence>
<keyword evidence="13" id="KW-1185">Reference proteome</keyword>
<dbReference type="InterPro" id="IPR051687">
    <property type="entry name" value="Peroxisomal_Beta-Oxidation"/>
</dbReference>
<evidence type="ECO:0000256" key="7">
    <source>
        <dbReference type="ARBA" id="ARBA00023098"/>
    </source>
</evidence>
<dbReference type="PROSITE" id="PS00061">
    <property type="entry name" value="ADH_SHORT"/>
    <property type="match status" value="1"/>
</dbReference>
<dbReference type="Pfam" id="PF00106">
    <property type="entry name" value="adh_short"/>
    <property type="match status" value="2"/>
</dbReference>
<keyword evidence="5" id="KW-0521">NADP</keyword>
<dbReference type="InterPro" id="IPR020904">
    <property type="entry name" value="Sc_DH/Rdtase_CS"/>
</dbReference>
<dbReference type="Proteomes" id="UP001345691">
    <property type="component" value="Unassembled WGS sequence"/>
</dbReference>
<organism evidence="12 13">
    <name type="scientific">Exophiala sideris</name>
    <dbReference type="NCBI Taxonomy" id="1016849"/>
    <lineage>
        <taxon>Eukaryota</taxon>
        <taxon>Fungi</taxon>
        <taxon>Dikarya</taxon>
        <taxon>Ascomycota</taxon>
        <taxon>Pezizomycotina</taxon>
        <taxon>Eurotiomycetes</taxon>
        <taxon>Chaetothyriomycetidae</taxon>
        <taxon>Chaetothyriales</taxon>
        <taxon>Herpotrichiellaceae</taxon>
        <taxon>Exophiala</taxon>
    </lineage>
</organism>
<evidence type="ECO:0000259" key="11">
    <source>
        <dbReference type="SMART" id="SM00822"/>
    </source>
</evidence>
<dbReference type="PANTHER" id="PTHR45024:SF2">
    <property type="entry name" value="SCP2 DOMAIN-CONTAINING PROTEIN"/>
    <property type="match status" value="1"/>
</dbReference>
<dbReference type="Gene3D" id="3.40.50.720">
    <property type="entry name" value="NAD(P)-binding Rossmann-like Domain"/>
    <property type="match status" value="2"/>
</dbReference>
<gene>
    <name evidence="12" type="ORF">LTR69_007899</name>
</gene>
<keyword evidence="6" id="KW-0560">Oxidoreductase</keyword>
<dbReference type="SUPFAM" id="SSF51735">
    <property type="entry name" value="NAD(P)-binding Rossmann-fold domains"/>
    <property type="match status" value="2"/>
</dbReference>
<dbReference type="InterPro" id="IPR029069">
    <property type="entry name" value="HotDog_dom_sf"/>
</dbReference>
<dbReference type="PRINTS" id="PR00081">
    <property type="entry name" value="GDHRDH"/>
</dbReference>
<evidence type="ECO:0000256" key="8">
    <source>
        <dbReference type="ARBA" id="ARBA00023140"/>
    </source>
</evidence>
<dbReference type="SMART" id="SM00822">
    <property type="entry name" value="PKS_KR"/>
    <property type="match status" value="1"/>
</dbReference>
<evidence type="ECO:0000256" key="2">
    <source>
        <dbReference type="ARBA" id="ARBA00005005"/>
    </source>
</evidence>
<evidence type="ECO:0000256" key="1">
    <source>
        <dbReference type="ARBA" id="ARBA00004275"/>
    </source>
</evidence>
<evidence type="ECO:0000313" key="13">
    <source>
        <dbReference type="Proteomes" id="UP001345691"/>
    </source>
</evidence>
<keyword evidence="9" id="KW-0456">Lyase</keyword>
<evidence type="ECO:0000256" key="6">
    <source>
        <dbReference type="ARBA" id="ARBA00023002"/>
    </source>
</evidence>
<proteinExistence type="inferred from homology"/>
<evidence type="ECO:0000313" key="12">
    <source>
        <dbReference type="EMBL" id="KAK5056358.1"/>
    </source>
</evidence>
<comment type="caution">
    <text evidence="12">The sequence shown here is derived from an EMBL/GenBank/DDBJ whole genome shotgun (WGS) entry which is preliminary data.</text>
</comment>
<keyword evidence="7" id="KW-0443">Lipid metabolism</keyword>
<comment type="subcellular location">
    <subcellularLocation>
        <location evidence="1">Peroxisome</location>
    </subcellularLocation>
</comment>
<evidence type="ECO:0000256" key="5">
    <source>
        <dbReference type="ARBA" id="ARBA00022857"/>
    </source>
</evidence>
<dbReference type="InterPro" id="IPR054357">
    <property type="entry name" value="MFE-2_N"/>
</dbReference>
<dbReference type="SUPFAM" id="SSF54637">
    <property type="entry name" value="Thioesterase/thiol ester dehydrase-isomerase"/>
    <property type="match status" value="2"/>
</dbReference>
<dbReference type="InterPro" id="IPR036291">
    <property type="entry name" value="NAD(P)-bd_dom_sf"/>
</dbReference>
<name>A0ABR0J4Z7_9EURO</name>
<feature type="domain" description="Ketoreductase" evidence="11">
    <location>
        <begin position="319"/>
        <end position="496"/>
    </location>
</feature>
<evidence type="ECO:0000256" key="3">
    <source>
        <dbReference type="ARBA" id="ARBA00006484"/>
    </source>
</evidence>
<sequence>MASQIRYDNQVAVVTGAGNGLGKQYAKFLASRGAKVVVNDLGGTFNGSDAGGRGDSRVADVVVKEITNAGGVAVANYDPVQNGEKIIKTAIEAFGRVDILINNAGILRDISLRNMKTEDWDIIMDVHVHGAMKTARAAWPYMRKQRYGRIINTSSSSGLFGNFGQANYAAAKMALVGFNETLAKEGAKYNICCNVLAPSAASRLTQTVWTSDMMDVMKPDWVVPLVGVLVSQGCKESGSIFEAAAGHYSKIRWERSKGFLAHPEALSPDLILQNYSKIVDWTGAEYPTGAARAKALFEKTSAMPKPSDVPAGQVSFKGRVVLVTGGGAGLGRAYALEFAKLGARVVVSDVKNAENVADEIKSAGGDALGLTMSVEEGDAMIRKVLDTYGRIDVLVNNAGILRDKAFVNMTDAEWFAVMNIHLRSTFLLTRAVWPHMTKQRFGRIVNITSTTGIYGNFGQANYAAAKCGLIGLTKTTAREGAKYNIVVNSLAPSAGTNMTRTVWAEDDVKAVKPDYVAPLVAALCSEKPPSTGQLYEAGSGWFAATRWQRARGVDFPVDQEVPTVEKLGEAFSEICNFDNGKADNPDTPQDGGRWAMENILKNPKIAKSLSHENRANRKYITKIQNAISMKPTPKTYTYTDRDVILYNLALGARRTQLDLVYENSKNFQVLPTFGIVPNYHSAVPWQTKDIIPNYDQRMLLHGEQYLEIKQFPIPTSGTTKTEAHLIEVVDKGNAALVRRGSTTFDGAGKPLFYNESLAFIRGSGGFGGQKKPSDRGAATAPNDPPSRAPDQVVEEKTSEDLAALYRLMGDWNPLHIDPEFSSAGGFEVPILHGLATFGITGKHVFQTYGPFKNIKVRFSGTVLPGQTIVTEMWKEGGKVIYRAKVKETGRGCISNAAVELLGGKSTL</sequence>